<protein>
    <submittedName>
        <fullName evidence="2">Uncharacterized protein</fullName>
    </submittedName>
</protein>
<sequence length="162" mass="18070">MQYNLFLFEGAGSNPAGVVFLFLFLPMDPLPLFLLIAFLLAIAWPRLYSKTRDDARVRAALQALLTVTTPSCSLWPSRYTKLVKQASVSPDNRVMLPLHTFVQDVLDGVVEVRDPLNNLVDLIRATGINANGWNIYLSVGLRSWVNALEFSLTHKLDRVLGG</sequence>
<reference evidence="2 3" key="1">
    <citation type="submission" date="2014-04" db="EMBL/GenBank/DDBJ databases">
        <authorList>
            <consortium name="DOE Joint Genome Institute"/>
            <person name="Kuo A."/>
            <person name="Kohler A."/>
            <person name="Nagy L.G."/>
            <person name="Floudas D."/>
            <person name="Copeland A."/>
            <person name="Barry K.W."/>
            <person name="Cichocki N."/>
            <person name="Veneault-Fourrey C."/>
            <person name="LaButti K."/>
            <person name="Lindquist E.A."/>
            <person name="Lipzen A."/>
            <person name="Lundell T."/>
            <person name="Morin E."/>
            <person name="Murat C."/>
            <person name="Sun H."/>
            <person name="Tunlid A."/>
            <person name="Henrissat B."/>
            <person name="Grigoriev I.V."/>
            <person name="Hibbett D.S."/>
            <person name="Martin F."/>
            <person name="Nordberg H.P."/>
            <person name="Cantor M.N."/>
            <person name="Hua S.X."/>
        </authorList>
    </citation>
    <scope>NUCLEOTIDE SEQUENCE [LARGE SCALE GENOMIC DNA]</scope>
    <source>
        <strain evidence="2 3">Foug A</strain>
    </source>
</reference>
<keyword evidence="1" id="KW-0812">Transmembrane</keyword>
<gene>
    <name evidence="2" type="ORF">SCLCIDRAFT_316496</name>
</gene>
<evidence type="ECO:0000313" key="3">
    <source>
        <dbReference type="Proteomes" id="UP000053989"/>
    </source>
</evidence>
<accession>A0A0C3D2J2</accession>
<keyword evidence="3" id="KW-1185">Reference proteome</keyword>
<dbReference type="Proteomes" id="UP000053989">
    <property type="component" value="Unassembled WGS sequence"/>
</dbReference>
<evidence type="ECO:0000256" key="1">
    <source>
        <dbReference type="SAM" id="Phobius"/>
    </source>
</evidence>
<keyword evidence="1" id="KW-1133">Transmembrane helix</keyword>
<dbReference type="HOGENOM" id="CLU_1636383_0_0_1"/>
<keyword evidence="1" id="KW-0472">Membrane</keyword>
<dbReference type="AlphaFoldDB" id="A0A0C3D2J2"/>
<feature type="transmembrane region" description="Helical" evidence="1">
    <location>
        <begin position="20"/>
        <end position="44"/>
    </location>
</feature>
<dbReference type="OrthoDB" id="3059868at2759"/>
<proteinExistence type="predicted"/>
<name>A0A0C3D2J2_9AGAM</name>
<dbReference type="InParanoid" id="A0A0C3D2J2"/>
<organism evidence="2 3">
    <name type="scientific">Scleroderma citrinum Foug A</name>
    <dbReference type="NCBI Taxonomy" id="1036808"/>
    <lineage>
        <taxon>Eukaryota</taxon>
        <taxon>Fungi</taxon>
        <taxon>Dikarya</taxon>
        <taxon>Basidiomycota</taxon>
        <taxon>Agaricomycotina</taxon>
        <taxon>Agaricomycetes</taxon>
        <taxon>Agaricomycetidae</taxon>
        <taxon>Boletales</taxon>
        <taxon>Sclerodermatineae</taxon>
        <taxon>Sclerodermataceae</taxon>
        <taxon>Scleroderma</taxon>
    </lineage>
</organism>
<evidence type="ECO:0000313" key="2">
    <source>
        <dbReference type="EMBL" id="KIM55045.1"/>
    </source>
</evidence>
<dbReference type="EMBL" id="KN822142">
    <property type="protein sequence ID" value="KIM55045.1"/>
    <property type="molecule type" value="Genomic_DNA"/>
</dbReference>
<reference evidence="3" key="2">
    <citation type="submission" date="2015-01" db="EMBL/GenBank/DDBJ databases">
        <title>Evolutionary Origins and Diversification of the Mycorrhizal Mutualists.</title>
        <authorList>
            <consortium name="DOE Joint Genome Institute"/>
            <consortium name="Mycorrhizal Genomics Consortium"/>
            <person name="Kohler A."/>
            <person name="Kuo A."/>
            <person name="Nagy L.G."/>
            <person name="Floudas D."/>
            <person name="Copeland A."/>
            <person name="Barry K.W."/>
            <person name="Cichocki N."/>
            <person name="Veneault-Fourrey C."/>
            <person name="LaButti K."/>
            <person name="Lindquist E.A."/>
            <person name="Lipzen A."/>
            <person name="Lundell T."/>
            <person name="Morin E."/>
            <person name="Murat C."/>
            <person name="Riley R."/>
            <person name="Ohm R."/>
            <person name="Sun H."/>
            <person name="Tunlid A."/>
            <person name="Henrissat B."/>
            <person name="Grigoriev I.V."/>
            <person name="Hibbett D.S."/>
            <person name="Martin F."/>
        </authorList>
    </citation>
    <scope>NUCLEOTIDE SEQUENCE [LARGE SCALE GENOMIC DNA]</scope>
    <source>
        <strain evidence="3">Foug A</strain>
    </source>
</reference>